<keyword evidence="5" id="KW-0804">Transcription</keyword>
<evidence type="ECO:0000256" key="1">
    <source>
        <dbReference type="ARBA" id="ARBA00005576"/>
    </source>
</evidence>
<name>A0A2U8U605_9POXV</name>
<keyword evidence="4" id="KW-0238">DNA-binding</keyword>
<comment type="similarity">
    <text evidence="1">Belongs to the poxviridae VETF large subunit family.</text>
</comment>
<evidence type="ECO:0000256" key="5">
    <source>
        <dbReference type="ARBA" id="ARBA00023163"/>
    </source>
</evidence>
<evidence type="ECO:0000256" key="3">
    <source>
        <dbReference type="ARBA" id="ARBA00023015"/>
    </source>
</evidence>
<organism evidence="7">
    <name type="scientific">Baiomys poxvirus</name>
    <dbReference type="NCBI Taxonomy" id="2203081"/>
    <lineage>
        <taxon>Viruses</taxon>
        <taxon>Varidnaviria</taxon>
        <taxon>Bamfordvirae</taxon>
        <taxon>Nucleocytoviricota</taxon>
        <taxon>Pokkesviricetes</taxon>
        <taxon>Chitovirales</taxon>
        <taxon>Poxviridae</taxon>
    </lineage>
</organism>
<sequence>MRYVVKPQLVLYVGKGQEMLRAIYLSPTGVIDELSSIYYFLHKHLGIREPEIMKRHILLTLRMRQLKGYLCHLLGITDDIVMYSHKNNLEYSYVDNTIFNPFVHTQKKTLIKSDGLLYNTYTDACDFLVIWVARAVNTAVPEYGSYEDVDTNIIKFEMRLLEEFPKLDLNMESESKFNNIFRTNLRATGLRKIVRRAQECYTDHKVLLSKTDEYYINMIGNRFILTDEKLNLCVWNNDDTIALSSDGDTVVVNNVKLFTELISTIDTQMERIKGDITYRVYLSTPITSRIKLDIETSFVFVETATNNILLSTDKRISIIIAKNHISIKVKNYIPNIEKYFTFLVIVINSMYNNVQQAADFTKVETVYWSRICQNTKNKHRKPVIVSSLDGDMVKISNNFYKSDTRDVFINNNGVMFSCIDPLDKYNNIGFLSIFHRLQKICIPCCFLRDQSHTDTFSSCVHNKEIDIQLVNPYILNFGKVVTDTKISFLPIIFDKFFNETSKAVFEQDNKRLKETGGYHVIRCCPGNKIIRLRTRTTTDIIQFVNKSKTILIVDDMIYFPMIYSDISTNIYILIQEIVHEVVIVKKSANSDKIEFYPPNYKLLLALYPRNTNGRVIRSDSGMQLTTESFLIDGKPFTEDLSSKYVTFTRNVTTSDIVAKYFSNLFKFIITESKERFVKTWIINTMLCLGLSSDVKPNKILTELEKFYPLTKPRSQIKQL</sequence>
<dbReference type="Pfam" id="PF04441">
    <property type="entry name" value="Pox_VERT_large"/>
    <property type="match status" value="1"/>
</dbReference>
<evidence type="ECO:0000256" key="4">
    <source>
        <dbReference type="ARBA" id="ARBA00023125"/>
    </source>
</evidence>
<dbReference type="GO" id="GO:0003677">
    <property type="term" value="F:DNA binding"/>
    <property type="evidence" value="ECO:0007669"/>
    <property type="project" value="UniProtKB-KW"/>
</dbReference>
<evidence type="ECO:0000313" key="7">
    <source>
        <dbReference type="EMBL" id="AWM97828.1"/>
    </source>
</evidence>
<keyword evidence="3" id="KW-0805">Transcription regulation</keyword>
<dbReference type="InterPro" id="IPR007532">
    <property type="entry name" value="Poxvirus_early-TF_lsu"/>
</dbReference>
<protein>
    <recommendedName>
        <fullName evidence="2">Early transcription factor 82 kDa subunit</fullName>
    </recommendedName>
    <alternativeName>
        <fullName evidence="6">ETF large subunit</fullName>
    </alternativeName>
</protein>
<dbReference type="GO" id="GO:0045893">
    <property type="term" value="P:positive regulation of DNA-templated transcription"/>
    <property type="evidence" value="ECO:0007669"/>
    <property type="project" value="InterPro"/>
</dbReference>
<proteinExistence type="inferred from homology"/>
<accession>A0A2U8U605</accession>
<dbReference type="EMBL" id="MG367480">
    <property type="protein sequence ID" value="AWM97828.1"/>
    <property type="molecule type" value="Genomic_DNA"/>
</dbReference>
<reference evidence="7" key="1">
    <citation type="journal article" date="2018" name="Emerg. Infect. Dis.">
        <title>Novel Poxvirus in Proliferative Lesions of Wild Rodents in East Central Texas, USA.</title>
        <authorList>
            <person name="Hodo C.L."/>
            <person name="Mauldin M.R."/>
            <person name="Light J.E."/>
            <person name="Wilkins K."/>
            <person name="Tang S."/>
            <person name="Nakazawa Y."/>
            <person name="Emerson G.L."/>
            <person name="Ritter J.M."/>
            <person name="Mansell J.L."/>
            <person name="Hamer S.A."/>
        </authorList>
    </citation>
    <scope>NUCLEOTIDE SEQUENCE</scope>
    <source>
        <strain evidence="7">T14-N038</strain>
    </source>
</reference>
<evidence type="ECO:0000256" key="6">
    <source>
        <dbReference type="ARBA" id="ARBA00029798"/>
    </source>
</evidence>
<evidence type="ECO:0000256" key="2">
    <source>
        <dbReference type="ARBA" id="ARBA00018649"/>
    </source>
</evidence>